<sequence length="243" mass="27741">MKARCAFVFWFALGASVSLRAEGQAFASPASWPPPPVAEVRIEEEMPLSRALREHKQAHPESFLPATRWCRAAGETRHRLAKAALLYALRQAPENSPPRRVAQWLEALPVCERTPHYRWDAEALEVRPWEDRRLAAGDRLVFFPRPQGIHWLAPDGTLLLAEFIPGKVLQEYDWMATPRAQADHAWLVRPDGVRQRVGVAAWNENESRPRLMPGTLVLPEYGWWQASPVLPQLAAWLNGEVRW</sequence>
<feature type="signal peptide" evidence="1">
    <location>
        <begin position="1"/>
        <end position="21"/>
    </location>
</feature>
<evidence type="ECO:0000259" key="2">
    <source>
        <dbReference type="Pfam" id="PF06251"/>
    </source>
</evidence>
<keyword evidence="4" id="KW-1185">Reference proteome</keyword>
<comment type="caution">
    <text evidence="3">The sequence shown here is derived from an EMBL/GenBank/DDBJ whole genome shotgun (WGS) entry which is preliminary data.</text>
</comment>
<dbReference type="RefSeq" id="WP_169116509.1">
    <property type="nucleotide sequence ID" value="NZ_JAAAUB010000026.1"/>
</dbReference>
<feature type="chain" id="PRO_5046600408" description="Capsule biosynthesis GfcC-like C-terminal domain-containing protein" evidence="1">
    <location>
        <begin position="22"/>
        <end position="243"/>
    </location>
</feature>
<dbReference type="Pfam" id="PF06251">
    <property type="entry name" value="Caps_syn_GfcC_C"/>
    <property type="match status" value="1"/>
</dbReference>
<name>A0ABX1QQM4_9PROT</name>
<dbReference type="EMBL" id="JAAAUB010000026">
    <property type="protein sequence ID" value="NMH17539.1"/>
    <property type="molecule type" value="Genomic_DNA"/>
</dbReference>
<dbReference type="Proteomes" id="UP000669605">
    <property type="component" value="Unassembled WGS sequence"/>
</dbReference>
<feature type="domain" description="Capsule biosynthesis GfcC-like C-terminal" evidence="2">
    <location>
        <begin position="163"/>
        <end position="217"/>
    </location>
</feature>
<evidence type="ECO:0000313" key="3">
    <source>
        <dbReference type="EMBL" id="NMH17539.1"/>
    </source>
</evidence>
<protein>
    <recommendedName>
        <fullName evidence="2">Capsule biosynthesis GfcC-like C-terminal domain-containing protein</fullName>
    </recommendedName>
</protein>
<gene>
    <name evidence="3" type="ORF">GV368_10675</name>
</gene>
<evidence type="ECO:0000313" key="4">
    <source>
        <dbReference type="Proteomes" id="UP000669605"/>
    </source>
</evidence>
<dbReference type="InterPro" id="IPR010425">
    <property type="entry name" value="Caps_synth_GfcC-like_C"/>
</dbReference>
<keyword evidence="1" id="KW-0732">Signal</keyword>
<evidence type="ECO:0000256" key="1">
    <source>
        <dbReference type="SAM" id="SignalP"/>
    </source>
</evidence>
<reference evidence="3 4" key="1">
    <citation type="journal article" date="2020" name="Curr. Microbiol.">
        <title>Tepidiphilus baoligensis sp. nov., a Novel Bacterium of the Family Hydrogenophilaceae Isolated from an Oil Reservoir.</title>
        <authorList>
            <person name="Zhang X."/>
            <person name="Wang G."/>
            <person name="Ma X."/>
            <person name="Yu J."/>
            <person name="You J."/>
            <person name="Xue Y."/>
            <person name="Ma Y."/>
        </authorList>
    </citation>
    <scope>NUCLEOTIDE SEQUENCE [LARGE SCALE GENOMIC DNA]</scope>
    <source>
        <strain evidence="3 4">B18-69</strain>
    </source>
</reference>
<proteinExistence type="predicted"/>
<accession>A0ABX1QQM4</accession>
<dbReference type="Gene3D" id="3.10.560.10">
    <property type="entry name" value="Outer membrane lipoprotein wza domain like"/>
    <property type="match status" value="1"/>
</dbReference>
<organism evidence="3 4">
    <name type="scientific">Tepidiphilus baoligensis</name>
    <dbReference type="NCBI Taxonomy" id="2698687"/>
    <lineage>
        <taxon>Bacteria</taxon>
        <taxon>Pseudomonadati</taxon>
        <taxon>Pseudomonadota</taxon>
        <taxon>Hydrogenophilia</taxon>
        <taxon>Hydrogenophilales</taxon>
        <taxon>Hydrogenophilaceae</taxon>
        <taxon>Tepidiphilus</taxon>
    </lineage>
</organism>